<protein>
    <submittedName>
        <fullName evidence="3">Uncharacterized protein</fullName>
    </submittedName>
</protein>
<dbReference type="Proteomes" id="UP000199708">
    <property type="component" value="Unassembled WGS sequence"/>
</dbReference>
<dbReference type="Pfam" id="PF23771">
    <property type="entry name" value="DUF7168"/>
    <property type="match status" value="1"/>
</dbReference>
<feature type="domain" description="DUF7168" evidence="2">
    <location>
        <begin position="61"/>
        <end position="195"/>
    </location>
</feature>
<feature type="domain" description="DUF2786" evidence="1">
    <location>
        <begin position="7"/>
        <end position="46"/>
    </location>
</feature>
<keyword evidence="4" id="KW-1185">Reference proteome</keyword>
<reference evidence="3 4" key="1">
    <citation type="submission" date="2016-10" db="EMBL/GenBank/DDBJ databases">
        <authorList>
            <person name="de Groot N.N."/>
        </authorList>
    </citation>
    <scope>NUCLEOTIDE SEQUENCE [LARGE SCALE GENOMIC DNA]</scope>
    <source>
        <strain evidence="3 4">ATCC BAA-466</strain>
    </source>
</reference>
<dbReference type="STRING" id="120956.SAMN05421791_101176"/>
<evidence type="ECO:0000259" key="1">
    <source>
        <dbReference type="Pfam" id="PF10979"/>
    </source>
</evidence>
<evidence type="ECO:0000259" key="2">
    <source>
        <dbReference type="Pfam" id="PF23771"/>
    </source>
</evidence>
<proteinExistence type="predicted"/>
<evidence type="ECO:0000313" key="3">
    <source>
        <dbReference type="EMBL" id="SDF83092.1"/>
    </source>
</evidence>
<dbReference type="AlphaFoldDB" id="A0A1G7P9W2"/>
<dbReference type="InterPro" id="IPR024498">
    <property type="entry name" value="DUF2786"/>
</dbReference>
<dbReference type="OrthoDB" id="1808266at2"/>
<dbReference type="EMBL" id="FNCK01000001">
    <property type="protein sequence ID" value="SDF83092.1"/>
    <property type="molecule type" value="Genomic_DNA"/>
</dbReference>
<gene>
    <name evidence="3" type="ORF">SAMN05421791_101176</name>
</gene>
<organism evidence="3 4">
    <name type="scientific">Facklamia miroungae</name>
    <dbReference type="NCBI Taxonomy" id="120956"/>
    <lineage>
        <taxon>Bacteria</taxon>
        <taxon>Bacillati</taxon>
        <taxon>Bacillota</taxon>
        <taxon>Bacilli</taxon>
        <taxon>Lactobacillales</taxon>
        <taxon>Aerococcaceae</taxon>
        <taxon>Facklamia</taxon>
    </lineage>
</organism>
<evidence type="ECO:0000313" key="4">
    <source>
        <dbReference type="Proteomes" id="UP000199708"/>
    </source>
</evidence>
<accession>A0A1G7P9W2</accession>
<dbReference type="Pfam" id="PF10979">
    <property type="entry name" value="DUF2786"/>
    <property type="match status" value="1"/>
</dbReference>
<sequence>MSETNQKILAKIRNLLSLAEDGGNDEESQTALLMAQKLMLKHRISQQEVSDKERPEIILRSLSVYKRLYWWEKVLVKIIADNFRCMFYIQSNRLPHQQSVQRKIVLMGFPEDVDLCFQMFNIAADTMKYYSKLHLTQLSAEELRQSSLSQLRKSYYQGFMDGLKEKFDLQLKSMMKENEKYALIIQTPQSVKEKFNREITGLLTFNQPTLSRSNHAYEDGFQKGKNVNLSQGQLDHQSDSSQ</sequence>
<dbReference type="RefSeq" id="WP_090288881.1">
    <property type="nucleotide sequence ID" value="NZ_FNCK01000001.1"/>
</dbReference>
<dbReference type="InterPro" id="IPR055592">
    <property type="entry name" value="DUF7168"/>
</dbReference>
<name>A0A1G7P9W2_9LACT</name>